<evidence type="ECO:0000313" key="7">
    <source>
        <dbReference type="EMBL" id="MFC5747444.1"/>
    </source>
</evidence>
<dbReference type="InterPro" id="IPR003439">
    <property type="entry name" value="ABC_transporter-like_ATP-bd"/>
</dbReference>
<dbReference type="NCBIfam" id="NF008453">
    <property type="entry name" value="PRK11308.1"/>
    <property type="match status" value="2"/>
</dbReference>
<dbReference type="Proteomes" id="UP001596074">
    <property type="component" value="Unassembled WGS sequence"/>
</dbReference>
<dbReference type="PROSITE" id="PS00211">
    <property type="entry name" value="ABC_TRANSPORTER_1"/>
    <property type="match status" value="2"/>
</dbReference>
<organism evidence="7 8">
    <name type="scientific">Actinomadura rugatobispora</name>
    <dbReference type="NCBI Taxonomy" id="1994"/>
    <lineage>
        <taxon>Bacteria</taxon>
        <taxon>Bacillati</taxon>
        <taxon>Actinomycetota</taxon>
        <taxon>Actinomycetes</taxon>
        <taxon>Streptosporangiales</taxon>
        <taxon>Thermomonosporaceae</taxon>
        <taxon>Actinomadura</taxon>
    </lineage>
</organism>
<dbReference type="NCBIfam" id="NF007739">
    <property type="entry name" value="PRK10419.1"/>
    <property type="match status" value="2"/>
</dbReference>
<keyword evidence="3" id="KW-0547">Nucleotide-binding</keyword>
<dbReference type="SMART" id="SM00382">
    <property type="entry name" value="AAA"/>
    <property type="match status" value="2"/>
</dbReference>
<protein>
    <submittedName>
        <fullName evidence="7">Dipeptide ABC transporter ATP-binding protein</fullName>
    </submittedName>
</protein>
<dbReference type="Pfam" id="PF00005">
    <property type="entry name" value="ABC_tran"/>
    <property type="match status" value="2"/>
</dbReference>
<evidence type="ECO:0000256" key="3">
    <source>
        <dbReference type="ARBA" id="ARBA00022741"/>
    </source>
</evidence>
<dbReference type="RefSeq" id="WP_378283063.1">
    <property type="nucleotide sequence ID" value="NZ_JBHSON010000022.1"/>
</dbReference>
<dbReference type="InterPro" id="IPR003593">
    <property type="entry name" value="AAA+_ATPase"/>
</dbReference>
<keyword evidence="8" id="KW-1185">Reference proteome</keyword>
<feature type="domain" description="ABC transporter" evidence="6">
    <location>
        <begin position="6"/>
        <end position="257"/>
    </location>
</feature>
<evidence type="ECO:0000256" key="5">
    <source>
        <dbReference type="SAM" id="MobiDB-lite"/>
    </source>
</evidence>
<keyword evidence="2" id="KW-0813">Transport</keyword>
<evidence type="ECO:0000259" key="6">
    <source>
        <dbReference type="PROSITE" id="PS50893"/>
    </source>
</evidence>
<comment type="similarity">
    <text evidence="1">Belongs to the ABC transporter superfamily.</text>
</comment>
<dbReference type="PANTHER" id="PTHR43776:SF7">
    <property type="entry name" value="D,D-DIPEPTIDE TRANSPORT ATP-BINDING PROTEIN DDPF-RELATED"/>
    <property type="match status" value="1"/>
</dbReference>
<dbReference type="Gene3D" id="3.40.50.300">
    <property type="entry name" value="P-loop containing nucleotide triphosphate hydrolases"/>
    <property type="match status" value="2"/>
</dbReference>
<dbReference type="PANTHER" id="PTHR43776">
    <property type="entry name" value="TRANSPORT ATP-BINDING PROTEIN"/>
    <property type="match status" value="1"/>
</dbReference>
<dbReference type="InterPro" id="IPR013563">
    <property type="entry name" value="Oligopep_ABC_C"/>
</dbReference>
<name>A0ABW0ZZU3_9ACTN</name>
<dbReference type="Pfam" id="PF08352">
    <property type="entry name" value="oligo_HPY"/>
    <property type="match status" value="2"/>
</dbReference>
<comment type="caution">
    <text evidence="7">The sequence shown here is derived from an EMBL/GenBank/DDBJ whole genome shotgun (WGS) entry which is preliminary data.</text>
</comment>
<feature type="domain" description="ABC transporter" evidence="6">
    <location>
        <begin position="293"/>
        <end position="540"/>
    </location>
</feature>
<reference evidence="8" key="1">
    <citation type="journal article" date="2019" name="Int. J. Syst. Evol. Microbiol.">
        <title>The Global Catalogue of Microorganisms (GCM) 10K type strain sequencing project: providing services to taxonomists for standard genome sequencing and annotation.</title>
        <authorList>
            <consortium name="The Broad Institute Genomics Platform"/>
            <consortium name="The Broad Institute Genome Sequencing Center for Infectious Disease"/>
            <person name="Wu L."/>
            <person name="Ma J."/>
        </authorList>
    </citation>
    <scope>NUCLEOTIDE SEQUENCE [LARGE SCALE GENOMIC DNA]</scope>
    <source>
        <strain evidence="8">KCTC 42087</strain>
    </source>
</reference>
<evidence type="ECO:0000256" key="1">
    <source>
        <dbReference type="ARBA" id="ARBA00005417"/>
    </source>
</evidence>
<sequence>MSGALLEIENLSVDYRLAGGSIVHAVRDVSLSVAPGETVAVVGESGSGKTTTAHAVVGLLPAASRIAGGHVRYAGEDLLGLSARRSRALRGREIGLVPQDPSTSLNPVKRIGDQVAEVLIVHGLAGRREAREKAVAALADAGLPDPEVRAMQYPHELSGGMRQRVLIAIAVVAEPRLIVADEPTSALDVTVQRRILDHIAELSEASGSGVLLITHDLGVAAERAQRVVVMSGGRAVEEGAARDVLSDPRHDYTRRLIAAAPSLRVRPARVTEPEPAEPAGPGGPVEAARDDHVVVEGLVKRFRAPRAAGGGEITAVDGVGFAIPRGRTFALVGESGSGKTTTARMVLRLADPTAGRIVLGGEDVTAARGRRLRALRRRMQVVYQNPYVSLNPRLTVGGIITDPLEAFGVGTRRERRARAAELLDAVALPAGAFDRRPAELSGGQRQRVAIARALALEPELIVCDEPVSALDVSVQAQILDLLRTLQDELGLTYLFISHDLAVVSLVAHRVGVMRRGRLVESGPAGRVLDDPRDPYTQELLAAIPGRPRN</sequence>
<keyword evidence="4 7" id="KW-0067">ATP-binding</keyword>
<dbReference type="InterPro" id="IPR027417">
    <property type="entry name" value="P-loop_NTPase"/>
</dbReference>
<evidence type="ECO:0000313" key="8">
    <source>
        <dbReference type="Proteomes" id="UP001596074"/>
    </source>
</evidence>
<proteinExistence type="inferred from homology"/>
<feature type="region of interest" description="Disordered" evidence="5">
    <location>
        <begin position="267"/>
        <end position="287"/>
    </location>
</feature>
<dbReference type="SUPFAM" id="SSF52540">
    <property type="entry name" value="P-loop containing nucleoside triphosphate hydrolases"/>
    <property type="match status" value="2"/>
</dbReference>
<accession>A0ABW0ZZU3</accession>
<dbReference type="InterPro" id="IPR050319">
    <property type="entry name" value="ABC_transp_ATP-bind"/>
</dbReference>
<dbReference type="CDD" id="cd03257">
    <property type="entry name" value="ABC_NikE_OppD_transporters"/>
    <property type="match status" value="2"/>
</dbReference>
<dbReference type="GO" id="GO:0005524">
    <property type="term" value="F:ATP binding"/>
    <property type="evidence" value="ECO:0007669"/>
    <property type="project" value="UniProtKB-KW"/>
</dbReference>
<evidence type="ECO:0000256" key="4">
    <source>
        <dbReference type="ARBA" id="ARBA00022840"/>
    </source>
</evidence>
<dbReference type="EMBL" id="JBHSON010000022">
    <property type="protein sequence ID" value="MFC5747444.1"/>
    <property type="molecule type" value="Genomic_DNA"/>
</dbReference>
<dbReference type="InterPro" id="IPR017871">
    <property type="entry name" value="ABC_transporter-like_CS"/>
</dbReference>
<evidence type="ECO:0000256" key="2">
    <source>
        <dbReference type="ARBA" id="ARBA00022448"/>
    </source>
</evidence>
<dbReference type="PROSITE" id="PS50893">
    <property type="entry name" value="ABC_TRANSPORTER_2"/>
    <property type="match status" value="2"/>
</dbReference>
<gene>
    <name evidence="7" type="ORF">ACFPZN_17580</name>
</gene>